<keyword evidence="6" id="KW-1185">Reference proteome</keyword>
<dbReference type="InterPro" id="IPR008920">
    <property type="entry name" value="TF_FadR/GntR_C"/>
</dbReference>
<dbReference type="PROSITE" id="PS50949">
    <property type="entry name" value="HTH_GNTR"/>
    <property type="match status" value="1"/>
</dbReference>
<comment type="caution">
    <text evidence="5">The sequence shown here is derived from an EMBL/GenBank/DDBJ whole genome shotgun (WGS) entry which is preliminary data.</text>
</comment>
<dbReference type="CDD" id="cd07377">
    <property type="entry name" value="WHTH_GntR"/>
    <property type="match status" value="1"/>
</dbReference>
<dbReference type="EMBL" id="VIRS01000005">
    <property type="protein sequence ID" value="TQS45249.1"/>
    <property type="molecule type" value="Genomic_DNA"/>
</dbReference>
<dbReference type="SUPFAM" id="SSF48008">
    <property type="entry name" value="GntR ligand-binding domain-like"/>
    <property type="match status" value="1"/>
</dbReference>
<evidence type="ECO:0000313" key="6">
    <source>
        <dbReference type="Proteomes" id="UP000317982"/>
    </source>
</evidence>
<dbReference type="Gene3D" id="1.10.10.10">
    <property type="entry name" value="Winged helix-like DNA-binding domain superfamily/Winged helix DNA-binding domain"/>
    <property type="match status" value="1"/>
</dbReference>
<dbReference type="SUPFAM" id="SSF46785">
    <property type="entry name" value="Winged helix' DNA-binding domain"/>
    <property type="match status" value="1"/>
</dbReference>
<keyword evidence="2" id="KW-0238">DNA-binding</keyword>
<dbReference type="InterPro" id="IPR011711">
    <property type="entry name" value="GntR_C"/>
</dbReference>
<dbReference type="SMART" id="SM00895">
    <property type="entry name" value="FCD"/>
    <property type="match status" value="1"/>
</dbReference>
<dbReference type="Gene3D" id="1.20.120.530">
    <property type="entry name" value="GntR ligand-binding domain-like"/>
    <property type="match status" value="1"/>
</dbReference>
<organism evidence="5 6">
    <name type="scientific">Cryptosporangium phraense</name>
    <dbReference type="NCBI Taxonomy" id="2593070"/>
    <lineage>
        <taxon>Bacteria</taxon>
        <taxon>Bacillati</taxon>
        <taxon>Actinomycetota</taxon>
        <taxon>Actinomycetes</taxon>
        <taxon>Cryptosporangiales</taxon>
        <taxon>Cryptosporangiaceae</taxon>
        <taxon>Cryptosporangium</taxon>
    </lineage>
</organism>
<dbReference type="OrthoDB" id="4164516at2"/>
<keyword evidence="3" id="KW-0804">Transcription</keyword>
<keyword evidence="1" id="KW-0805">Transcription regulation</keyword>
<dbReference type="InParanoid" id="A0A545AV90"/>
<dbReference type="GO" id="GO:0003677">
    <property type="term" value="F:DNA binding"/>
    <property type="evidence" value="ECO:0007669"/>
    <property type="project" value="UniProtKB-KW"/>
</dbReference>
<sequence>MDFGSSLGPIRPRRSGRLGDTVVTYLVDRIVSADYPVDSALPTEPELCEEFGVSRTVVRESIKLLEEKGLVRATPGRGTRVLEPPGWNLLDPIVLEAQIRHDRELKILDDLISVRAALESDMAAATARTIKAPQQQELADQLDVLADLLDDAGAYAAEDVAFHELIMVASGNRLGHAIIHSIHSKARLSSRYNGTPTRADQEQSMAEHRQIEALIRAGDADGVAVLMRTHIVGSWNRRRPEVHRSLTALPTVE</sequence>
<reference evidence="5 6" key="1">
    <citation type="submission" date="2019-07" db="EMBL/GenBank/DDBJ databases">
        <title>Cryptosporangium phraense sp. nov., isolated from plant litter.</title>
        <authorList>
            <person name="Suriyachadkun C."/>
        </authorList>
    </citation>
    <scope>NUCLEOTIDE SEQUENCE [LARGE SCALE GENOMIC DNA]</scope>
    <source>
        <strain evidence="5 6">A-T 5661</strain>
    </source>
</reference>
<dbReference type="InterPro" id="IPR000524">
    <property type="entry name" value="Tscrpt_reg_HTH_GntR"/>
</dbReference>
<dbReference type="Pfam" id="PF00392">
    <property type="entry name" value="GntR"/>
    <property type="match status" value="1"/>
</dbReference>
<dbReference type="SMART" id="SM00345">
    <property type="entry name" value="HTH_GNTR"/>
    <property type="match status" value="1"/>
</dbReference>
<proteinExistence type="predicted"/>
<dbReference type="RefSeq" id="WP_142704113.1">
    <property type="nucleotide sequence ID" value="NZ_VIRS01000005.1"/>
</dbReference>
<dbReference type="InterPro" id="IPR036390">
    <property type="entry name" value="WH_DNA-bd_sf"/>
</dbReference>
<protein>
    <submittedName>
        <fullName evidence="5">FadR family transcriptional regulator</fullName>
    </submittedName>
</protein>
<evidence type="ECO:0000259" key="4">
    <source>
        <dbReference type="PROSITE" id="PS50949"/>
    </source>
</evidence>
<name>A0A545AV90_9ACTN</name>
<gene>
    <name evidence="5" type="ORF">FL583_09105</name>
</gene>
<dbReference type="GO" id="GO:0003700">
    <property type="term" value="F:DNA-binding transcription factor activity"/>
    <property type="evidence" value="ECO:0007669"/>
    <property type="project" value="InterPro"/>
</dbReference>
<accession>A0A545AV90</accession>
<dbReference type="Proteomes" id="UP000317982">
    <property type="component" value="Unassembled WGS sequence"/>
</dbReference>
<evidence type="ECO:0000313" key="5">
    <source>
        <dbReference type="EMBL" id="TQS45249.1"/>
    </source>
</evidence>
<feature type="domain" description="HTH gntR-type" evidence="4">
    <location>
        <begin position="16"/>
        <end position="84"/>
    </location>
</feature>
<dbReference type="InterPro" id="IPR036388">
    <property type="entry name" value="WH-like_DNA-bd_sf"/>
</dbReference>
<dbReference type="PRINTS" id="PR00035">
    <property type="entry name" value="HTHGNTR"/>
</dbReference>
<dbReference type="AlphaFoldDB" id="A0A545AV90"/>
<evidence type="ECO:0000256" key="2">
    <source>
        <dbReference type="ARBA" id="ARBA00023125"/>
    </source>
</evidence>
<dbReference type="PANTHER" id="PTHR43537:SF44">
    <property type="entry name" value="GNTR FAMILY REGULATORY PROTEIN"/>
    <property type="match status" value="1"/>
</dbReference>
<dbReference type="PANTHER" id="PTHR43537">
    <property type="entry name" value="TRANSCRIPTIONAL REGULATOR, GNTR FAMILY"/>
    <property type="match status" value="1"/>
</dbReference>
<evidence type="ECO:0000256" key="3">
    <source>
        <dbReference type="ARBA" id="ARBA00023163"/>
    </source>
</evidence>
<evidence type="ECO:0000256" key="1">
    <source>
        <dbReference type="ARBA" id="ARBA00023015"/>
    </source>
</evidence>
<dbReference type="Pfam" id="PF07729">
    <property type="entry name" value="FCD"/>
    <property type="match status" value="1"/>
</dbReference>